<comment type="caution">
    <text evidence="1">The sequence shown here is derived from an EMBL/GenBank/DDBJ whole genome shotgun (WGS) entry which is preliminary data.</text>
</comment>
<evidence type="ECO:0000313" key="1">
    <source>
        <dbReference type="EMBL" id="RAI85972.1"/>
    </source>
</evidence>
<protein>
    <submittedName>
        <fullName evidence="1">Uncharacterized protein DUF4197</fullName>
    </submittedName>
</protein>
<dbReference type="Pfam" id="PF13852">
    <property type="entry name" value="DUF4197"/>
    <property type="match status" value="1"/>
</dbReference>
<accession>A0A327P523</accession>
<dbReference type="AlphaFoldDB" id="A0A327P523"/>
<dbReference type="OrthoDB" id="5292580at2"/>
<reference evidence="1 2" key="1">
    <citation type="submission" date="2018-06" db="EMBL/GenBank/DDBJ databases">
        <title>Genomic Encyclopedia of Archaeal and Bacterial Type Strains, Phase II (KMG-II): from individual species to whole genera.</title>
        <authorList>
            <person name="Goeker M."/>
        </authorList>
    </citation>
    <scope>NUCLEOTIDE SEQUENCE [LARGE SCALE GENOMIC DNA]</scope>
    <source>
        <strain evidence="1 2">DSM 23446</strain>
    </source>
</reference>
<keyword evidence="2" id="KW-1185">Reference proteome</keyword>
<sequence length="252" mass="27477">MKLENTTFKKLSFTFTLASALFLGSCDTLTQLSKALDLGTPTESEINSGLKEALEYGTSYASERLSKEDGYLGNLAIKIAFPEEAKKVENTLRTLGLGSLCDQVITSVNRAAEDAAIEAKPIFVAAIKDMSIADVKNILLGADNAATQYFENKTTNSLEGKFKPIIESSLTKVGATKYWSDVITRYNKIPLMTPIEADLSKYVTQKAIDGLFYEIAKEELKIRENVAARSTVLLQKVFGYAERAKSGTGTGI</sequence>
<dbReference type="EMBL" id="QLLK01000011">
    <property type="protein sequence ID" value="RAI85972.1"/>
    <property type="molecule type" value="Genomic_DNA"/>
</dbReference>
<dbReference type="RefSeq" id="WP_111612743.1">
    <property type="nucleotide sequence ID" value="NZ_QLLK01000011.1"/>
</dbReference>
<name>A0A327P523_9BACT</name>
<evidence type="ECO:0000313" key="2">
    <source>
        <dbReference type="Proteomes" id="UP000249610"/>
    </source>
</evidence>
<dbReference type="Proteomes" id="UP000249610">
    <property type="component" value="Unassembled WGS sequence"/>
</dbReference>
<dbReference type="InterPro" id="IPR025245">
    <property type="entry name" value="DUF4197"/>
</dbReference>
<dbReference type="PROSITE" id="PS51257">
    <property type="entry name" value="PROKAR_LIPOPROTEIN"/>
    <property type="match status" value="1"/>
</dbReference>
<proteinExistence type="predicted"/>
<organism evidence="1 2">
    <name type="scientific">Algoriphagus yeomjeoni</name>
    <dbReference type="NCBI Taxonomy" id="291403"/>
    <lineage>
        <taxon>Bacteria</taxon>
        <taxon>Pseudomonadati</taxon>
        <taxon>Bacteroidota</taxon>
        <taxon>Cytophagia</taxon>
        <taxon>Cytophagales</taxon>
        <taxon>Cyclobacteriaceae</taxon>
        <taxon>Algoriphagus</taxon>
    </lineage>
</organism>
<gene>
    <name evidence="1" type="ORF">LV83_03416</name>
</gene>